<dbReference type="RefSeq" id="WP_326757690.1">
    <property type="nucleotide sequence ID" value="NZ_CP109135.1"/>
</dbReference>
<protein>
    <submittedName>
        <fullName evidence="1">RNA polymerase subunit sigma</fullName>
    </submittedName>
</protein>
<sequence>MNDAGDPVSIADLLDERRHLLDLAHGMLGNRCKAEDAIAETYRRWYELSSAARARITTPRAWLEEVVGSICCPARPNAPDSMSTAVDIAGRTEPEHAEPADRALHSLRAMHSRPTTPQQRDAVVLTVRQACATEDAPLLASLLAPDAMAFYDGGGKVRAPTGPVRGNLEVARSLLTLVAPHPHITLHTHSVNGHTGIVVRYDHQVAAVISLDIAGHQAVQVWATLNPDKLRSWNLSRTELLGDG</sequence>
<evidence type="ECO:0000313" key="1">
    <source>
        <dbReference type="EMBL" id="WSD12208.1"/>
    </source>
</evidence>
<accession>A0ABZ1H110</accession>
<dbReference type="SUPFAM" id="SSF54427">
    <property type="entry name" value="NTF2-like"/>
    <property type="match status" value="1"/>
</dbReference>
<dbReference type="PANTHER" id="PTHR30173:SF43">
    <property type="entry name" value="ECF RNA POLYMERASE SIGMA FACTOR SIGI-RELATED"/>
    <property type="match status" value="1"/>
</dbReference>
<dbReference type="InterPro" id="IPR032710">
    <property type="entry name" value="NTF2-like_dom_sf"/>
</dbReference>
<dbReference type="Proteomes" id="UP001340816">
    <property type="component" value="Chromosome"/>
</dbReference>
<keyword evidence="2" id="KW-1185">Reference proteome</keyword>
<gene>
    <name evidence="1" type="ORF">OHB35_02745</name>
</gene>
<proteinExistence type="predicted"/>
<dbReference type="SUPFAM" id="SSF88946">
    <property type="entry name" value="Sigma2 domain of RNA polymerase sigma factors"/>
    <property type="match status" value="1"/>
</dbReference>
<organism evidence="1 2">
    <name type="scientific">Streptomyces phaeochromogenes</name>
    <dbReference type="NCBI Taxonomy" id="1923"/>
    <lineage>
        <taxon>Bacteria</taxon>
        <taxon>Bacillati</taxon>
        <taxon>Actinomycetota</taxon>
        <taxon>Actinomycetes</taxon>
        <taxon>Kitasatosporales</taxon>
        <taxon>Streptomycetaceae</taxon>
        <taxon>Streptomyces</taxon>
        <taxon>Streptomyces phaeochromogenes group</taxon>
    </lineage>
</organism>
<dbReference type="InterPro" id="IPR013325">
    <property type="entry name" value="RNA_pol_sigma_r2"/>
</dbReference>
<dbReference type="PANTHER" id="PTHR30173">
    <property type="entry name" value="SIGMA 19 FACTOR"/>
    <property type="match status" value="1"/>
</dbReference>
<dbReference type="InterPro" id="IPR052704">
    <property type="entry name" value="ECF_Sigma-70_Domain"/>
</dbReference>
<evidence type="ECO:0000313" key="2">
    <source>
        <dbReference type="Proteomes" id="UP001340816"/>
    </source>
</evidence>
<reference evidence="1 2" key="1">
    <citation type="submission" date="2022-10" db="EMBL/GenBank/DDBJ databases">
        <title>The complete genomes of actinobacterial strains from the NBC collection.</title>
        <authorList>
            <person name="Joergensen T.S."/>
            <person name="Alvarez Arevalo M."/>
            <person name="Sterndorff E.B."/>
            <person name="Faurdal D."/>
            <person name="Vuksanovic O."/>
            <person name="Mourched A.-S."/>
            <person name="Charusanti P."/>
            <person name="Shaw S."/>
            <person name="Blin K."/>
            <person name="Weber T."/>
        </authorList>
    </citation>
    <scope>NUCLEOTIDE SEQUENCE [LARGE SCALE GENOMIC DNA]</scope>
    <source>
        <strain evidence="1 2">NBC 01752</strain>
    </source>
</reference>
<name>A0ABZ1H110_STRPH</name>
<dbReference type="EMBL" id="CP109135">
    <property type="protein sequence ID" value="WSD12208.1"/>
    <property type="molecule type" value="Genomic_DNA"/>
</dbReference>